<evidence type="ECO:0008006" key="10">
    <source>
        <dbReference type="Google" id="ProtNLM"/>
    </source>
</evidence>
<feature type="transmembrane region" description="Helical" evidence="7">
    <location>
        <begin position="636"/>
        <end position="662"/>
    </location>
</feature>
<feature type="transmembrane region" description="Helical" evidence="7">
    <location>
        <begin position="604"/>
        <end position="624"/>
    </location>
</feature>
<protein>
    <recommendedName>
        <fullName evidence="10">Major facilitator superfamily (MFS) profile domain-containing protein</fullName>
    </recommendedName>
</protein>
<proteinExistence type="predicted"/>
<dbReference type="GO" id="GO:0016020">
    <property type="term" value="C:membrane"/>
    <property type="evidence" value="ECO:0007669"/>
    <property type="project" value="UniProtKB-SubCell"/>
</dbReference>
<dbReference type="SUPFAM" id="SSF103473">
    <property type="entry name" value="MFS general substrate transporter"/>
    <property type="match status" value="1"/>
</dbReference>
<evidence type="ECO:0000256" key="6">
    <source>
        <dbReference type="SAM" id="MobiDB-lite"/>
    </source>
</evidence>
<dbReference type="InterPro" id="IPR036259">
    <property type="entry name" value="MFS_trans_sf"/>
</dbReference>
<dbReference type="InterPro" id="IPR011701">
    <property type="entry name" value="MFS"/>
</dbReference>
<dbReference type="Gene3D" id="1.20.1250.20">
    <property type="entry name" value="MFS general substrate transporter like domains"/>
    <property type="match status" value="1"/>
</dbReference>
<dbReference type="Pfam" id="PF07690">
    <property type="entry name" value="MFS_1"/>
    <property type="match status" value="1"/>
</dbReference>
<feature type="transmembrane region" description="Helical" evidence="7">
    <location>
        <begin position="516"/>
        <end position="537"/>
    </location>
</feature>
<gene>
    <name evidence="8" type="ORF">FHL15_001203</name>
</gene>
<comment type="caution">
    <text evidence="8">The sequence shown here is derived from an EMBL/GenBank/DDBJ whole genome shotgun (WGS) entry which is preliminary data.</text>
</comment>
<evidence type="ECO:0000256" key="4">
    <source>
        <dbReference type="ARBA" id="ARBA00022989"/>
    </source>
</evidence>
<dbReference type="EMBL" id="VFLP01000004">
    <property type="protein sequence ID" value="TRX97993.1"/>
    <property type="molecule type" value="Genomic_DNA"/>
</dbReference>
<name>A0A553ICR1_9PEZI</name>
<keyword evidence="5 7" id="KW-0472">Membrane</keyword>
<keyword evidence="2" id="KW-0813">Transport</keyword>
<dbReference type="PANTHER" id="PTHR23504:SF6">
    <property type="entry name" value="MULTIDRUG TRANSPORTER, PUTATIVE (AFU_ORTHOLOGUE AFUA_4G08740)-RELATED"/>
    <property type="match status" value="1"/>
</dbReference>
<reference evidence="9" key="1">
    <citation type="submission" date="2019-06" db="EMBL/GenBank/DDBJ databases">
        <title>Draft genome sequence of the griseofulvin-producing fungus Xylaria cubensis strain G536.</title>
        <authorList>
            <person name="Mead M.E."/>
            <person name="Raja H.A."/>
            <person name="Steenwyk J.L."/>
            <person name="Knowles S.L."/>
            <person name="Oberlies N.H."/>
            <person name="Rokas A."/>
        </authorList>
    </citation>
    <scope>NUCLEOTIDE SEQUENCE [LARGE SCALE GENOMIC DNA]</scope>
    <source>
        <strain evidence="9">G536</strain>
    </source>
</reference>
<evidence type="ECO:0000313" key="9">
    <source>
        <dbReference type="Proteomes" id="UP000319160"/>
    </source>
</evidence>
<dbReference type="GO" id="GO:0022857">
    <property type="term" value="F:transmembrane transporter activity"/>
    <property type="evidence" value="ECO:0007669"/>
    <property type="project" value="InterPro"/>
</dbReference>
<comment type="subcellular location">
    <subcellularLocation>
        <location evidence="1">Membrane</location>
        <topology evidence="1">Multi-pass membrane protein</topology>
    </subcellularLocation>
</comment>
<sequence>MSYAPLKAQPIDEEVVDGREEQDKEEWPVSSNIPGRARRSSRIVDAIKGVAIVLLLTAFFMLGRTTSDTRHHHSLNGNDTKLVSLGKCSPDWKEAKAAGCVYDLVLSTWMHPRCFNEEMYEKYKVILRDMDFKYWLEPEMINEISLETAETGEHGWLWTDGRYHHLHCAYALERIQAAMTNEPMILDTICRNEDHLHHCLKYNGNPEWEDVKALNTTRIYNEDYPIDCLIGYLDDSLTFGILLINMSAIQADVAWSDLPNKSQLAIICLARFSQPVVRTSISTYVFYQLQSLDPSKPSDAIVRDAALLQTVFTLAQGCTAVLWGHLADSPRGGRKMVLLMGLGGSFLSTLAFGFISDFRQAIVIRLVEGALNGNTAMIRTMVSEVIKERRPVVAGLLANYGSSSELPFFRRFPYSLPAIASSSVAFLAFLFVFFKLKETHEEARHKYDPGLHISARVAALFTRGSKKQPYSVITQEETDEESVQFVGEDVEMSSLDNQGETKKQILPLRRLFTRNLCLTLVAYGIMEGHIAVYNTLWPSFLSDPVATPENAHVRLPFGFVGGLGMPVNSVAISLAFAGILGIPLQFFGYSRVVKHLGMLKTWRVFLRGFPLAYFMIPYLSVVPSSSPRPSPRDGPFVWIAIFFAQALIMFSASFAVPSQIVLTNNASPHPSALGRTHSTAEMVNSFTRTISPIAAGLFYSYGSAHGVTGLPWWIMSGVTIFACILSLWVFEGNGHEIHLETDESDEE</sequence>
<feature type="transmembrane region" description="Helical" evidence="7">
    <location>
        <begin position="336"/>
        <end position="355"/>
    </location>
</feature>
<evidence type="ECO:0000256" key="2">
    <source>
        <dbReference type="ARBA" id="ARBA00022448"/>
    </source>
</evidence>
<keyword evidence="9" id="KW-1185">Reference proteome</keyword>
<feature type="transmembrane region" description="Helical" evidence="7">
    <location>
        <begin position="306"/>
        <end position="324"/>
    </location>
</feature>
<feature type="compositionally biased region" description="Basic and acidic residues" evidence="6">
    <location>
        <begin position="16"/>
        <end position="27"/>
    </location>
</feature>
<dbReference type="PANTHER" id="PTHR23504">
    <property type="entry name" value="MAJOR FACILITATOR SUPERFAMILY DOMAIN-CONTAINING PROTEIN 10"/>
    <property type="match status" value="1"/>
</dbReference>
<feature type="transmembrane region" description="Helical" evidence="7">
    <location>
        <begin position="710"/>
        <end position="730"/>
    </location>
</feature>
<accession>A0A553ICR1</accession>
<keyword evidence="3 7" id="KW-0812">Transmembrane</keyword>
<evidence type="ECO:0000256" key="5">
    <source>
        <dbReference type="ARBA" id="ARBA00023136"/>
    </source>
</evidence>
<dbReference type="Proteomes" id="UP000319160">
    <property type="component" value="Unassembled WGS sequence"/>
</dbReference>
<evidence type="ECO:0000256" key="7">
    <source>
        <dbReference type="SAM" id="Phobius"/>
    </source>
</evidence>
<keyword evidence="4 7" id="KW-1133">Transmembrane helix</keyword>
<dbReference type="OrthoDB" id="10262656at2759"/>
<evidence type="ECO:0000313" key="8">
    <source>
        <dbReference type="EMBL" id="TRX97993.1"/>
    </source>
</evidence>
<evidence type="ECO:0000256" key="3">
    <source>
        <dbReference type="ARBA" id="ARBA00022692"/>
    </source>
</evidence>
<feature type="transmembrane region" description="Helical" evidence="7">
    <location>
        <begin position="557"/>
        <end position="584"/>
    </location>
</feature>
<feature type="region of interest" description="Disordered" evidence="6">
    <location>
        <begin position="1"/>
        <end position="33"/>
    </location>
</feature>
<evidence type="ECO:0000256" key="1">
    <source>
        <dbReference type="ARBA" id="ARBA00004141"/>
    </source>
</evidence>
<organism evidence="8 9">
    <name type="scientific">Xylaria flabelliformis</name>
    <dbReference type="NCBI Taxonomy" id="2512241"/>
    <lineage>
        <taxon>Eukaryota</taxon>
        <taxon>Fungi</taxon>
        <taxon>Dikarya</taxon>
        <taxon>Ascomycota</taxon>
        <taxon>Pezizomycotina</taxon>
        <taxon>Sordariomycetes</taxon>
        <taxon>Xylariomycetidae</taxon>
        <taxon>Xylariales</taxon>
        <taxon>Xylariaceae</taxon>
        <taxon>Xylaria</taxon>
    </lineage>
</organism>
<feature type="transmembrane region" description="Helical" evidence="7">
    <location>
        <begin position="414"/>
        <end position="434"/>
    </location>
</feature>
<dbReference type="AlphaFoldDB" id="A0A553ICR1"/>